<dbReference type="AlphaFoldDB" id="A0A9W6WY84"/>
<reference evidence="1" key="1">
    <citation type="submission" date="2023-04" db="EMBL/GenBank/DDBJ databases">
        <title>Phytophthora fragariaefolia NBRC 109709.</title>
        <authorList>
            <person name="Ichikawa N."/>
            <person name="Sato H."/>
            <person name="Tonouchi N."/>
        </authorList>
    </citation>
    <scope>NUCLEOTIDE SEQUENCE</scope>
    <source>
        <strain evidence="1">NBRC 109709</strain>
    </source>
</reference>
<protein>
    <submittedName>
        <fullName evidence="1">Unnamed protein product</fullName>
    </submittedName>
</protein>
<evidence type="ECO:0000313" key="1">
    <source>
        <dbReference type="EMBL" id="GMF22246.1"/>
    </source>
</evidence>
<dbReference type="EMBL" id="BSXT01000247">
    <property type="protein sequence ID" value="GMF22246.1"/>
    <property type="molecule type" value="Genomic_DNA"/>
</dbReference>
<name>A0A9W6WY84_9STRA</name>
<evidence type="ECO:0000313" key="2">
    <source>
        <dbReference type="Proteomes" id="UP001165121"/>
    </source>
</evidence>
<gene>
    <name evidence="1" type="ORF">Pfra01_000322100</name>
</gene>
<proteinExistence type="predicted"/>
<dbReference type="OrthoDB" id="105827at2759"/>
<organism evidence="1 2">
    <name type="scientific">Phytophthora fragariaefolia</name>
    <dbReference type="NCBI Taxonomy" id="1490495"/>
    <lineage>
        <taxon>Eukaryota</taxon>
        <taxon>Sar</taxon>
        <taxon>Stramenopiles</taxon>
        <taxon>Oomycota</taxon>
        <taxon>Peronosporomycetes</taxon>
        <taxon>Peronosporales</taxon>
        <taxon>Peronosporaceae</taxon>
        <taxon>Phytophthora</taxon>
    </lineage>
</organism>
<accession>A0A9W6WY84</accession>
<comment type="caution">
    <text evidence="1">The sequence shown here is derived from an EMBL/GenBank/DDBJ whole genome shotgun (WGS) entry which is preliminary data.</text>
</comment>
<sequence>MRSNLIRRELEGYDPDTLQAIVDQEDQLNEGQPANFDEIIQAANDPDQVNKLFFIDDPGGTGKSTLLRHI</sequence>
<keyword evidence="2" id="KW-1185">Reference proteome</keyword>
<dbReference type="Proteomes" id="UP001165121">
    <property type="component" value="Unassembled WGS sequence"/>
</dbReference>